<proteinExistence type="predicted"/>
<feature type="chain" id="PRO_5045652182" evidence="4">
    <location>
        <begin position="21"/>
        <end position="97"/>
    </location>
</feature>
<organism evidence="5 6">
    <name type="scientific">Marinicella sediminis</name>
    <dbReference type="NCBI Taxonomy" id="1792834"/>
    <lineage>
        <taxon>Bacteria</taxon>
        <taxon>Pseudomonadati</taxon>
        <taxon>Pseudomonadota</taxon>
        <taxon>Gammaproteobacteria</taxon>
        <taxon>Lysobacterales</taxon>
        <taxon>Marinicellaceae</taxon>
        <taxon>Marinicella</taxon>
    </lineage>
</organism>
<keyword evidence="1 4" id="KW-0732">Signal</keyword>
<name>A0ABV7JB00_9GAMM</name>
<evidence type="ECO:0000256" key="3">
    <source>
        <dbReference type="ARBA" id="ARBA00023180"/>
    </source>
</evidence>
<evidence type="ECO:0000256" key="1">
    <source>
        <dbReference type="ARBA" id="ARBA00022729"/>
    </source>
</evidence>
<dbReference type="Proteomes" id="UP001595533">
    <property type="component" value="Unassembled WGS sequence"/>
</dbReference>
<evidence type="ECO:0000256" key="4">
    <source>
        <dbReference type="SAM" id="SignalP"/>
    </source>
</evidence>
<feature type="signal peptide" evidence="4">
    <location>
        <begin position="1"/>
        <end position="20"/>
    </location>
</feature>
<comment type="caution">
    <text evidence="5">The sequence shown here is derived from an EMBL/GenBank/DDBJ whole genome shotgun (WGS) entry which is preliminary data.</text>
</comment>
<evidence type="ECO:0000313" key="6">
    <source>
        <dbReference type="Proteomes" id="UP001595533"/>
    </source>
</evidence>
<sequence length="97" mass="10365">MKKILVITLLAFILASECKAQLNLNLYLSEINQDNGLVIDGLNENDSLGVSVSFAGDVNGDGIDDFIIGADDAGTSDDNRTGMAYVILGMQMDIQTH</sequence>
<dbReference type="SUPFAM" id="SSF69318">
    <property type="entry name" value="Integrin alpha N-terminal domain"/>
    <property type="match status" value="1"/>
</dbReference>
<dbReference type="InterPro" id="IPR013519">
    <property type="entry name" value="Int_alpha_beta-p"/>
</dbReference>
<dbReference type="InterPro" id="IPR028994">
    <property type="entry name" value="Integrin_alpha_N"/>
</dbReference>
<keyword evidence="5" id="KW-0401">Integrin</keyword>
<keyword evidence="2" id="KW-0677">Repeat</keyword>
<evidence type="ECO:0000313" key="5">
    <source>
        <dbReference type="EMBL" id="MFC3194054.1"/>
    </source>
</evidence>
<gene>
    <name evidence="5" type="ORF">ACFODZ_07355</name>
</gene>
<keyword evidence="6" id="KW-1185">Reference proteome</keyword>
<accession>A0ABV7JB00</accession>
<dbReference type="PROSITE" id="PS51470">
    <property type="entry name" value="FG_GAP"/>
    <property type="match status" value="1"/>
</dbReference>
<dbReference type="Gene3D" id="2.130.10.130">
    <property type="entry name" value="Integrin alpha, N-terminal"/>
    <property type="match status" value="1"/>
</dbReference>
<reference evidence="6" key="1">
    <citation type="journal article" date="2019" name="Int. J. Syst. Evol. Microbiol.">
        <title>The Global Catalogue of Microorganisms (GCM) 10K type strain sequencing project: providing services to taxonomists for standard genome sequencing and annotation.</title>
        <authorList>
            <consortium name="The Broad Institute Genomics Platform"/>
            <consortium name="The Broad Institute Genome Sequencing Center for Infectious Disease"/>
            <person name="Wu L."/>
            <person name="Ma J."/>
        </authorList>
    </citation>
    <scope>NUCLEOTIDE SEQUENCE [LARGE SCALE GENOMIC DNA]</scope>
    <source>
        <strain evidence="6">KCTC 42953</strain>
    </source>
</reference>
<protein>
    <submittedName>
        <fullName evidence="5">Integrin alpha</fullName>
    </submittedName>
</protein>
<evidence type="ECO:0000256" key="2">
    <source>
        <dbReference type="ARBA" id="ARBA00022737"/>
    </source>
</evidence>
<dbReference type="Pfam" id="PF01839">
    <property type="entry name" value="FG-GAP"/>
    <property type="match status" value="1"/>
</dbReference>
<dbReference type="RefSeq" id="WP_077412079.1">
    <property type="nucleotide sequence ID" value="NZ_JBHRTS010000003.1"/>
</dbReference>
<dbReference type="InterPro" id="IPR013517">
    <property type="entry name" value="FG-GAP"/>
</dbReference>
<dbReference type="GO" id="GO:0007229">
    <property type="term" value="P:integrin-mediated signaling pathway"/>
    <property type="evidence" value="ECO:0007669"/>
    <property type="project" value="UniProtKB-KW"/>
</dbReference>
<dbReference type="EMBL" id="JBHRTS010000003">
    <property type="protein sequence ID" value="MFC3194054.1"/>
    <property type="molecule type" value="Genomic_DNA"/>
</dbReference>
<keyword evidence="3" id="KW-0325">Glycoprotein</keyword>